<keyword evidence="4 7" id="KW-0812">Transmembrane</keyword>
<dbReference type="KEGG" id="cfm:BJL90_07170"/>
<feature type="transmembrane region" description="Helical" evidence="7">
    <location>
        <begin position="75"/>
        <end position="100"/>
    </location>
</feature>
<organism evidence="9 11">
    <name type="scientific">Clostridium formicaceticum</name>
    <dbReference type="NCBI Taxonomy" id="1497"/>
    <lineage>
        <taxon>Bacteria</taxon>
        <taxon>Bacillati</taxon>
        <taxon>Bacillota</taxon>
        <taxon>Clostridia</taxon>
        <taxon>Eubacteriales</taxon>
        <taxon>Clostridiaceae</taxon>
        <taxon>Clostridium</taxon>
    </lineage>
</organism>
<proteinExistence type="inferred from homology"/>
<keyword evidence="6 7" id="KW-0472">Membrane</keyword>
<dbReference type="RefSeq" id="WP_070965897.1">
    <property type="nucleotide sequence ID" value="NZ_CP017603.1"/>
</dbReference>
<evidence type="ECO:0000313" key="10">
    <source>
        <dbReference type="Proteomes" id="UP000177894"/>
    </source>
</evidence>
<gene>
    <name evidence="8" type="ORF">BJL90_07170</name>
    <name evidence="9" type="ORF">CLFO_03280</name>
</gene>
<feature type="transmembrane region" description="Helical" evidence="7">
    <location>
        <begin position="43"/>
        <end position="63"/>
    </location>
</feature>
<evidence type="ECO:0000256" key="3">
    <source>
        <dbReference type="ARBA" id="ARBA00022475"/>
    </source>
</evidence>
<dbReference type="EMBL" id="CP020559">
    <property type="protein sequence ID" value="ARE86012.1"/>
    <property type="molecule type" value="Genomic_DNA"/>
</dbReference>
<evidence type="ECO:0000256" key="6">
    <source>
        <dbReference type="ARBA" id="ARBA00023136"/>
    </source>
</evidence>
<reference evidence="9 11" key="2">
    <citation type="submission" date="2017-03" db="EMBL/GenBank/DDBJ databases">
        <title>Complete sequence of Clostridium formicaceticum DSM 92.</title>
        <authorList>
            <person name="Poehlein A."/>
            <person name="Karl M."/>
            <person name="Bengelsdorf F.R."/>
            <person name="Duerre P."/>
            <person name="Daniel R."/>
        </authorList>
    </citation>
    <scope>NUCLEOTIDE SEQUENCE [LARGE SCALE GENOMIC DNA]</scope>
    <source>
        <strain evidence="9 11">DSM 92</strain>
    </source>
</reference>
<dbReference type="GO" id="GO:0005886">
    <property type="term" value="C:plasma membrane"/>
    <property type="evidence" value="ECO:0007669"/>
    <property type="project" value="UniProtKB-SubCell"/>
</dbReference>
<evidence type="ECO:0000256" key="1">
    <source>
        <dbReference type="ARBA" id="ARBA00004651"/>
    </source>
</evidence>
<evidence type="ECO:0000256" key="5">
    <source>
        <dbReference type="ARBA" id="ARBA00022989"/>
    </source>
</evidence>
<accession>A0AAC9RIB0</accession>
<reference evidence="8 10" key="1">
    <citation type="submission" date="2016-10" db="EMBL/GenBank/DDBJ databases">
        <title>Complete Genome Sequence of Acetogen Clostridium formicoaceticum ATCC 27076.</title>
        <authorList>
            <person name="Bao T."/>
            <person name="Cheng C."/>
            <person name="Zhao J."/>
            <person name="Yang S.-T."/>
            <person name="Wang J."/>
            <person name="Wang M."/>
        </authorList>
    </citation>
    <scope>NUCLEOTIDE SEQUENCE [LARGE SCALE GENOMIC DNA]</scope>
    <source>
        <strain evidence="8 10">ATCC 27076</strain>
    </source>
</reference>
<evidence type="ECO:0000313" key="9">
    <source>
        <dbReference type="EMBL" id="ARE86012.1"/>
    </source>
</evidence>
<comment type="subcellular location">
    <subcellularLocation>
        <location evidence="1">Cell membrane</location>
        <topology evidence="1">Multi-pass membrane protein</topology>
    </subcellularLocation>
</comment>
<keyword evidence="3" id="KW-1003">Cell membrane</keyword>
<dbReference type="Proteomes" id="UP000192478">
    <property type="component" value="Chromosome"/>
</dbReference>
<keyword evidence="5 7" id="KW-1133">Transmembrane helix</keyword>
<evidence type="ECO:0000256" key="2">
    <source>
        <dbReference type="ARBA" id="ARBA00006386"/>
    </source>
</evidence>
<evidence type="ECO:0000313" key="11">
    <source>
        <dbReference type="Proteomes" id="UP000192478"/>
    </source>
</evidence>
<dbReference type="Pfam" id="PF03773">
    <property type="entry name" value="ArsP_1"/>
    <property type="match status" value="1"/>
</dbReference>
<feature type="transmembrane region" description="Helical" evidence="7">
    <location>
        <begin position="106"/>
        <end position="125"/>
    </location>
</feature>
<evidence type="ECO:0000256" key="7">
    <source>
        <dbReference type="SAM" id="Phobius"/>
    </source>
</evidence>
<protein>
    <submittedName>
        <fullName evidence="9">Permease</fullName>
    </submittedName>
</protein>
<keyword evidence="10" id="KW-1185">Reference proteome</keyword>
<dbReference type="InterPro" id="IPR005524">
    <property type="entry name" value="DUF318"/>
</dbReference>
<evidence type="ECO:0000313" key="8">
    <source>
        <dbReference type="EMBL" id="AOY75693.1"/>
    </source>
</evidence>
<sequence length="158" mass="17146">MANLILYATAFGFLGVSYVKDRKKTKMALKKAWKAFENILPQFLGIIIVVGLLLSILNPEVIARILGGQSGWFGVVISSVVGAITLMPPFVAFPTAALLLENGAGLMQMAAFVSSLMMVGVVTAPIEMQYLGKKLTLWRNVLAFIFSFLVAYVMGRVV</sequence>
<dbReference type="AlphaFoldDB" id="A0AAC9RIB0"/>
<feature type="transmembrane region" description="Helical" evidence="7">
    <location>
        <begin position="137"/>
        <end position="155"/>
    </location>
</feature>
<name>A0AAC9RIB0_9CLOT</name>
<dbReference type="Proteomes" id="UP000177894">
    <property type="component" value="Chromosome"/>
</dbReference>
<evidence type="ECO:0000256" key="4">
    <source>
        <dbReference type="ARBA" id="ARBA00022692"/>
    </source>
</evidence>
<dbReference type="EMBL" id="CP017603">
    <property type="protein sequence ID" value="AOY75693.1"/>
    <property type="molecule type" value="Genomic_DNA"/>
</dbReference>
<comment type="similarity">
    <text evidence="2">Belongs to the UPF0718 family.</text>
</comment>